<evidence type="ECO:0000313" key="3">
    <source>
        <dbReference type="Proteomes" id="UP000663850"/>
    </source>
</evidence>
<protein>
    <recommendedName>
        <fullName evidence="1">Hypervirulence associated protein TUDOR domain-containing protein</fullName>
    </recommendedName>
</protein>
<reference evidence="2" key="1">
    <citation type="submission" date="2021-01" db="EMBL/GenBank/DDBJ databases">
        <authorList>
            <person name="Kaushik A."/>
        </authorList>
    </citation>
    <scope>NUCLEOTIDE SEQUENCE</scope>
    <source>
        <strain evidence="2">Type strain: AG8-Rh-89/</strain>
    </source>
</reference>
<sequence>MVRSMTTMREFCRHRRQILIDVGATIEGSGLAYPQYKYEDRPTTTSISSHHSKRLYNQSYSLVSTFLIRITMAQYQVGQKVKYTAIGGGNVENSTTTGEIVEVLTAPEPAGETGVTVKATEDEPRMYRYLILNDNTGKKTAYKADNIVEVIN</sequence>
<dbReference type="Pfam" id="PF11160">
    <property type="entry name" value="Hva1_TUDOR"/>
    <property type="match status" value="1"/>
</dbReference>
<accession>A0A8H3DEK9</accession>
<dbReference type="InterPro" id="IPR021331">
    <property type="entry name" value="Hva1_TUDOR"/>
</dbReference>
<feature type="domain" description="Hypervirulence associated protein TUDOR" evidence="1">
    <location>
        <begin position="78"/>
        <end position="147"/>
    </location>
</feature>
<comment type="caution">
    <text evidence="2">The sequence shown here is derived from an EMBL/GenBank/DDBJ whole genome shotgun (WGS) entry which is preliminary data.</text>
</comment>
<dbReference type="Proteomes" id="UP000663850">
    <property type="component" value="Unassembled WGS sequence"/>
</dbReference>
<proteinExistence type="predicted"/>
<dbReference type="EMBL" id="CAJMWZ010006766">
    <property type="protein sequence ID" value="CAE6527227.1"/>
    <property type="molecule type" value="Genomic_DNA"/>
</dbReference>
<name>A0A8H3DEK9_9AGAM</name>
<evidence type="ECO:0000313" key="2">
    <source>
        <dbReference type="EMBL" id="CAE6527227.1"/>
    </source>
</evidence>
<dbReference type="AlphaFoldDB" id="A0A8H3DEK9"/>
<organism evidence="2 3">
    <name type="scientific">Rhizoctonia solani</name>
    <dbReference type="NCBI Taxonomy" id="456999"/>
    <lineage>
        <taxon>Eukaryota</taxon>
        <taxon>Fungi</taxon>
        <taxon>Dikarya</taxon>
        <taxon>Basidiomycota</taxon>
        <taxon>Agaricomycotina</taxon>
        <taxon>Agaricomycetes</taxon>
        <taxon>Cantharellales</taxon>
        <taxon>Ceratobasidiaceae</taxon>
        <taxon>Rhizoctonia</taxon>
    </lineage>
</organism>
<evidence type="ECO:0000259" key="1">
    <source>
        <dbReference type="Pfam" id="PF11160"/>
    </source>
</evidence>
<gene>
    <name evidence="2" type="ORF">RDB_LOCUS125447</name>
</gene>